<evidence type="ECO:0000259" key="4">
    <source>
        <dbReference type="Pfam" id="PF08386"/>
    </source>
</evidence>
<dbReference type="Proteomes" id="UP000813824">
    <property type="component" value="Unassembled WGS sequence"/>
</dbReference>
<sequence>MSLPKHVVSSEVQQQRHHNHRGPALRLVAFTACAVALFLRISGPERVSSLVGTSVRGVKVLAEPDEFNWTAITPTKGLRWTQCYDKFECARLSVPLDYAEPDKEEAAVALVRYSSAVPRDEEGYKGPVLFNPGGPGGSGVKTVLGSAEKFQTILGEGYDIIGFDPRGIGATTPSLQTLQSKGEEGLFLHHLLTTVNASDTALGALYATSQNLGELAQARMSHVAQHVSTPVVARDMLSIVKAHGRDKLQYWGFSYGTVLGATFSAMFPDNVGRVIIDGVVDAENYYAGLWSNNLRDTDAELFRVYQACADVGALACPIHEFDADKIHARVQGLLKKLRMTPVTFYNDTTGLYGQVDYSVVIRVIFNMLYKPYSKAQEVFAAISQLERGDAEPIFKLSERATAQGLLTEQCSCPLASDDFWGPSGRENLLAIACGDAGPIHRDIDSLKRYFDDMATTSMFAEAWWPHIGCAGWKVRTKEPLRASWETNTSFPLLIIGNTADPVTPIWNAHKMSKYFEGSVVLTQDSAGHCSSAATSLCTAKTIRAYFQNGTLPDKGTVCDVQSQMFGEELSVSGMELEAGDWQLLRASHQLQQDYFVPII</sequence>
<evidence type="ECO:0000313" key="6">
    <source>
        <dbReference type="Proteomes" id="UP000813824"/>
    </source>
</evidence>
<dbReference type="InterPro" id="IPR013595">
    <property type="entry name" value="Pept_S33_TAP-like_C"/>
</dbReference>
<comment type="caution">
    <text evidence="5">The sequence shown here is derived from an EMBL/GenBank/DDBJ whole genome shotgun (WGS) entry which is preliminary data.</text>
</comment>
<dbReference type="OrthoDB" id="425534at2759"/>
<keyword evidence="6" id="KW-1185">Reference proteome</keyword>
<dbReference type="PANTHER" id="PTHR43248:SF25">
    <property type="entry name" value="AB HYDROLASE-1 DOMAIN-CONTAINING PROTEIN-RELATED"/>
    <property type="match status" value="1"/>
</dbReference>
<dbReference type="AlphaFoldDB" id="A0A8K0UE56"/>
<name>A0A8K0UE56_9AGAR</name>
<dbReference type="PANTHER" id="PTHR43248">
    <property type="entry name" value="2-SUCCINYL-6-HYDROXY-2,4-CYCLOHEXADIENE-1-CARBOXYLATE SYNTHASE"/>
    <property type="match status" value="1"/>
</dbReference>
<dbReference type="InterPro" id="IPR029058">
    <property type="entry name" value="AB_hydrolase_fold"/>
</dbReference>
<evidence type="ECO:0000256" key="1">
    <source>
        <dbReference type="ARBA" id="ARBA00010088"/>
    </source>
</evidence>
<dbReference type="InterPro" id="IPR000073">
    <property type="entry name" value="AB_hydrolase_1"/>
</dbReference>
<evidence type="ECO:0000256" key="2">
    <source>
        <dbReference type="ARBA" id="ARBA00022801"/>
    </source>
</evidence>
<keyword evidence="2" id="KW-0378">Hydrolase</keyword>
<dbReference type="Pfam" id="PF08386">
    <property type="entry name" value="Abhydrolase_4"/>
    <property type="match status" value="1"/>
</dbReference>
<comment type="similarity">
    <text evidence="1">Belongs to the peptidase S33 family.</text>
</comment>
<dbReference type="Gene3D" id="3.40.50.1820">
    <property type="entry name" value="alpha/beta hydrolase"/>
    <property type="match status" value="1"/>
</dbReference>
<organism evidence="5 6">
    <name type="scientific">Cristinia sonorae</name>
    <dbReference type="NCBI Taxonomy" id="1940300"/>
    <lineage>
        <taxon>Eukaryota</taxon>
        <taxon>Fungi</taxon>
        <taxon>Dikarya</taxon>
        <taxon>Basidiomycota</taxon>
        <taxon>Agaricomycotina</taxon>
        <taxon>Agaricomycetes</taxon>
        <taxon>Agaricomycetidae</taxon>
        <taxon>Agaricales</taxon>
        <taxon>Pleurotineae</taxon>
        <taxon>Stephanosporaceae</taxon>
        <taxon>Cristinia</taxon>
    </lineage>
</organism>
<dbReference type="InterPro" id="IPR051601">
    <property type="entry name" value="Serine_prot/Carboxylest_S33"/>
</dbReference>
<gene>
    <name evidence="5" type="ORF">BXZ70DRAFT_644170</name>
</gene>
<accession>A0A8K0UE56</accession>
<dbReference type="SUPFAM" id="SSF53474">
    <property type="entry name" value="alpha/beta-Hydrolases"/>
    <property type="match status" value="1"/>
</dbReference>
<feature type="domain" description="AB hydrolase-1" evidence="3">
    <location>
        <begin position="127"/>
        <end position="313"/>
    </location>
</feature>
<evidence type="ECO:0000313" key="5">
    <source>
        <dbReference type="EMBL" id="KAH8079799.1"/>
    </source>
</evidence>
<reference evidence="5" key="1">
    <citation type="journal article" date="2021" name="New Phytol.">
        <title>Evolutionary innovations through gain and loss of genes in the ectomycorrhizal Boletales.</title>
        <authorList>
            <person name="Wu G."/>
            <person name="Miyauchi S."/>
            <person name="Morin E."/>
            <person name="Kuo A."/>
            <person name="Drula E."/>
            <person name="Varga T."/>
            <person name="Kohler A."/>
            <person name="Feng B."/>
            <person name="Cao Y."/>
            <person name="Lipzen A."/>
            <person name="Daum C."/>
            <person name="Hundley H."/>
            <person name="Pangilinan J."/>
            <person name="Johnson J."/>
            <person name="Barry K."/>
            <person name="LaButti K."/>
            <person name="Ng V."/>
            <person name="Ahrendt S."/>
            <person name="Min B."/>
            <person name="Choi I.G."/>
            <person name="Park H."/>
            <person name="Plett J.M."/>
            <person name="Magnuson J."/>
            <person name="Spatafora J.W."/>
            <person name="Nagy L.G."/>
            <person name="Henrissat B."/>
            <person name="Grigoriev I.V."/>
            <person name="Yang Z.L."/>
            <person name="Xu J."/>
            <person name="Martin F.M."/>
        </authorList>
    </citation>
    <scope>NUCLEOTIDE SEQUENCE</scope>
    <source>
        <strain evidence="5">KKN 215</strain>
    </source>
</reference>
<evidence type="ECO:0000259" key="3">
    <source>
        <dbReference type="Pfam" id="PF00561"/>
    </source>
</evidence>
<dbReference type="GO" id="GO:0016787">
    <property type="term" value="F:hydrolase activity"/>
    <property type="evidence" value="ECO:0007669"/>
    <property type="project" value="UniProtKB-KW"/>
</dbReference>
<proteinExistence type="inferred from homology"/>
<dbReference type="EMBL" id="JAEVFJ010000055">
    <property type="protein sequence ID" value="KAH8079799.1"/>
    <property type="molecule type" value="Genomic_DNA"/>
</dbReference>
<dbReference type="Pfam" id="PF00561">
    <property type="entry name" value="Abhydrolase_1"/>
    <property type="match status" value="1"/>
</dbReference>
<protein>
    <submittedName>
        <fullName evidence="5">TAP-like protein-domain-containing protein</fullName>
    </submittedName>
</protein>
<feature type="domain" description="Peptidase S33 tripeptidyl aminopeptidase-like C-terminal" evidence="4">
    <location>
        <begin position="463"/>
        <end position="558"/>
    </location>
</feature>